<proteinExistence type="predicted"/>
<dbReference type="EMBL" id="FNPF01000001">
    <property type="protein sequence ID" value="SDX89320.1"/>
    <property type="molecule type" value="Genomic_DNA"/>
</dbReference>
<dbReference type="Proteomes" id="UP000199286">
    <property type="component" value="Unassembled WGS sequence"/>
</dbReference>
<accession>A0A1H3FEG8</accession>
<dbReference type="OrthoDB" id="7861976at2"/>
<evidence type="ECO:0000313" key="1">
    <source>
        <dbReference type="EMBL" id="SDX89320.1"/>
    </source>
</evidence>
<evidence type="ECO:0008006" key="3">
    <source>
        <dbReference type="Google" id="ProtNLM"/>
    </source>
</evidence>
<protein>
    <recommendedName>
        <fullName evidence="3">Flagellar FliJ protein</fullName>
    </recommendedName>
</protein>
<organism evidence="1 2">
    <name type="scientific">Citreimonas salinaria</name>
    <dbReference type="NCBI Taxonomy" id="321339"/>
    <lineage>
        <taxon>Bacteria</taxon>
        <taxon>Pseudomonadati</taxon>
        <taxon>Pseudomonadota</taxon>
        <taxon>Alphaproteobacteria</taxon>
        <taxon>Rhodobacterales</taxon>
        <taxon>Roseobacteraceae</taxon>
        <taxon>Citreimonas</taxon>
    </lineage>
</organism>
<evidence type="ECO:0000313" key="2">
    <source>
        <dbReference type="Proteomes" id="UP000199286"/>
    </source>
</evidence>
<gene>
    <name evidence="1" type="ORF">SAMN05444340_101377</name>
</gene>
<dbReference type="STRING" id="321339.SAMN05444340_101377"/>
<name>A0A1H3FEG8_9RHOB</name>
<keyword evidence="2" id="KW-1185">Reference proteome</keyword>
<sequence>MTGKLDDLHPVTGALRDRALESHRRNLAESRRIAAEVAEIDALRRAAQSDWAGLGAHRMLGADRLWNGWLLNRRASLLQQAAMARAREHDSQAAARTALARHDALEDLARQQADERRQTRDRAATERLQALGILNAGGEG</sequence>
<dbReference type="RefSeq" id="WP_089878310.1">
    <property type="nucleotide sequence ID" value="NZ_FNPF01000001.1"/>
</dbReference>
<reference evidence="1 2" key="1">
    <citation type="submission" date="2016-10" db="EMBL/GenBank/DDBJ databases">
        <authorList>
            <person name="de Groot N.N."/>
        </authorList>
    </citation>
    <scope>NUCLEOTIDE SEQUENCE [LARGE SCALE GENOMIC DNA]</scope>
    <source>
        <strain evidence="1 2">DSM 26880</strain>
    </source>
</reference>
<dbReference type="AlphaFoldDB" id="A0A1H3FEG8"/>